<proteinExistence type="predicted"/>
<reference evidence="1 2" key="1">
    <citation type="submission" date="2020-07" db="EMBL/GenBank/DDBJ databases">
        <title>Comparative genomics of pyrophilous fungi reveals a link between fire events and developmental genes.</title>
        <authorList>
            <consortium name="DOE Joint Genome Institute"/>
            <person name="Steindorff A.S."/>
            <person name="Carver A."/>
            <person name="Calhoun S."/>
            <person name="Stillman K."/>
            <person name="Liu H."/>
            <person name="Lipzen A."/>
            <person name="Pangilinan J."/>
            <person name="Labutti K."/>
            <person name="Bruns T.D."/>
            <person name="Grigoriev I.V."/>
        </authorList>
    </citation>
    <scope>NUCLEOTIDE SEQUENCE [LARGE SCALE GENOMIC DNA]</scope>
    <source>
        <strain evidence="1 2">CBS 144469</strain>
    </source>
</reference>
<sequence>MDWAHLKTFTDSCGNPWETRTFTKRNADTNTIGYEIFWEHPETLGGNIGGNMRKDLGVGLHFPASSITELVICCRYSTDPVSHLTSGAGSPTSALRTSFPSSDVPDAPLKKLDISDNTYDTSGQTLPNMLSQILALCDELEELRHIGLIPPSTLKAMTFPEAEDPTSNTNTSIPLVPNLCTLRIRASPYPFSEWSSNFQPALLNNLAKSRTNITAPKLAGLPVTLQTASMLDGWKDALRSFASGRDFGSLLSGAYYKQGWKLNEVVKEMEAYDITGFEQILLLEEYNILDLLDRAAYLERARIPWAAVYYKLPERLRALRAKFWYPFVNETNDGRRWVARDEGTCLAYGNESSMARCV</sequence>
<name>A0A8H6MCH8_9AGAR</name>
<dbReference type="EMBL" id="JACGCI010000006">
    <property type="protein sequence ID" value="KAF6763430.1"/>
    <property type="molecule type" value="Genomic_DNA"/>
</dbReference>
<dbReference type="AlphaFoldDB" id="A0A8H6MCH8"/>
<dbReference type="Proteomes" id="UP000521943">
    <property type="component" value="Unassembled WGS sequence"/>
</dbReference>
<evidence type="ECO:0000313" key="1">
    <source>
        <dbReference type="EMBL" id="KAF6763430.1"/>
    </source>
</evidence>
<organism evidence="1 2">
    <name type="scientific">Ephemerocybe angulata</name>
    <dbReference type="NCBI Taxonomy" id="980116"/>
    <lineage>
        <taxon>Eukaryota</taxon>
        <taxon>Fungi</taxon>
        <taxon>Dikarya</taxon>
        <taxon>Basidiomycota</taxon>
        <taxon>Agaricomycotina</taxon>
        <taxon>Agaricomycetes</taxon>
        <taxon>Agaricomycetidae</taxon>
        <taxon>Agaricales</taxon>
        <taxon>Agaricineae</taxon>
        <taxon>Psathyrellaceae</taxon>
        <taxon>Ephemerocybe</taxon>
    </lineage>
</organism>
<comment type="caution">
    <text evidence="1">The sequence shown here is derived from an EMBL/GenBank/DDBJ whole genome shotgun (WGS) entry which is preliminary data.</text>
</comment>
<keyword evidence="2" id="KW-1185">Reference proteome</keyword>
<gene>
    <name evidence="1" type="ORF">DFP72DRAFT_1060589</name>
</gene>
<evidence type="ECO:0000313" key="2">
    <source>
        <dbReference type="Proteomes" id="UP000521943"/>
    </source>
</evidence>
<protein>
    <submittedName>
        <fullName evidence="1">Uncharacterized protein</fullName>
    </submittedName>
</protein>
<accession>A0A8H6MCH8</accession>